<dbReference type="InterPro" id="IPR013324">
    <property type="entry name" value="RNA_pol_sigma_r3/r4-like"/>
</dbReference>
<evidence type="ECO:0000256" key="2">
    <source>
        <dbReference type="ARBA" id="ARBA00023015"/>
    </source>
</evidence>
<accession>M1Z541</accession>
<dbReference type="RefSeq" id="WP_005582795.1">
    <property type="nucleotide sequence ID" value="NZ_LT669839.1"/>
</dbReference>
<feature type="domain" description="RNA polymerase sigma factor 70 region 4 type 2" evidence="6">
    <location>
        <begin position="124"/>
        <end position="174"/>
    </location>
</feature>
<evidence type="ECO:0000313" key="7">
    <source>
        <dbReference type="EMBL" id="SHD76775.1"/>
    </source>
</evidence>
<dbReference type="Gene3D" id="1.10.1740.10">
    <property type="match status" value="1"/>
</dbReference>
<reference evidence="7 8" key="1">
    <citation type="submission" date="2016-11" db="EMBL/GenBank/DDBJ databases">
        <authorList>
            <person name="Manzoor S."/>
        </authorList>
    </citation>
    <scope>NUCLEOTIDE SEQUENCE [LARGE SCALE GENOMIC DNA]</scope>
    <source>
        <strain evidence="7">Clostridium ultunense strain Esp</strain>
    </source>
</reference>
<dbReference type="Gene3D" id="1.10.10.10">
    <property type="entry name" value="Winged helix-like DNA-binding domain superfamily/Winged helix DNA-binding domain"/>
    <property type="match status" value="1"/>
</dbReference>
<keyword evidence="3" id="KW-0731">Sigma factor</keyword>
<dbReference type="EMBL" id="LT669839">
    <property type="protein sequence ID" value="SHD76775.1"/>
    <property type="molecule type" value="Genomic_DNA"/>
</dbReference>
<dbReference type="InterPro" id="IPR036388">
    <property type="entry name" value="WH-like_DNA-bd_sf"/>
</dbReference>
<dbReference type="SUPFAM" id="SSF88946">
    <property type="entry name" value="Sigma2 domain of RNA polymerase sigma factors"/>
    <property type="match status" value="1"/>
</dbReference>
<dbReference type="InterPro" id="IPR013249">
    <property type="entry name" value="RNA_pol_sigma70_r4_t2"/>
</dbReference>
<evidence type="ECO:0000256" key="3">
    <source>
        <dbReference type="ARBA" id="ARBA00023082"/>
    </source>
</evidence>
<keyword evidence="8" id="KW-1185">Reference proteome</keyword>
<keyword evidence="4" id="KW-0804">Transcription</keyword>
<dbReference type="CDD" id="cd06171">
    <property type="entry name" value="Sigma70_r4"/>
    <property type="match status" value="1"/>
</dbReference>
<evidence type="ECO:0000256" key="4">
    <source>
        <dbReference type="ARBA" id="ARBA00023163"/>
    </source>
</evidence>
<dbReference type="NCBIfam" id="TIGR02937">
    <property type="entry name" value="sigma70-ECF"/>
    <property type="match status" value="1"/>
</dbReference>
<gene>
    <name evidence="7" type="ORF">CUESP1_1404</name>
</gene>
<dbReference type="Pfam" id="PF04542">
    <property type="entry name" value="Sigma70_r2"/>
    <property type="match status" value="1"/>
</dbReference>
<dbReference type="PANTHER" id="PTHR43133">
    <property type="entry name" value="RNA POLYMERASE ECF-TYPE SIGMA FACTO"/>
    <property type="match status" value="1"/>
</dbReference>
<evidence type="ECO:0000259" key="5">
    <source>
        <dbReference type="Pfam" id="PF04542"/>
    </source>
</evidence>
<comment type="similarity">
    <text evidence="1">Belongs to the sigma-70 factor family. ECF subfamily.</text>
</comment>
<dbReference type="GO" id="GO:0003677">
    <property type="term" value="F:DNA binding"/>
    <property type="evidence" value="ECO:0007669"/>
    <property type="project" value="InterPro"/>
</dbReference>
<feature type="domain" description="RNA polymerase sigma-70 region 2" evidence="5">
    <location>
        <begin position="23"/>
        <end position="87"/>
    </location>
</feature>
<dbReference type="SUPFAM" id="SSF88659">
    <property type="entry name" value="Sigma3 and sigma4 domains of RNA polymerase sigma factors"/>
    <property type="match status" value="1"/>
</dbReference>
<sequence length="188" mass="22389">MDLDKDLIEETLSGNNNAFEKIVGKYKGYIFAIILNFTKDHNEAENIAQEVFLQIYISLPEYKFDNFKGWIGRIAANKSIDWKRKKKAKFNEQVMENAEMVIDGESLYHYKTPEDILVEKESREKIHRVCKRIPNIYEDVIIKFYFEEKSYEEIAKEEGTTVKTIASRLYRGRNLLREKWREEDDETL</sequence>
<dbReference type="Pfam" id="PF08281">
    <property type="entry name" value="Sigma70_r4_2"/>
    <property type="match status" value="1"/>
</dbReference>
<evidence type="ECO:0000313" key="8">
    <source>
        <dbReference type="Proteomes" id="UP000245423"/>
    </source>
</evidence>
<dbReference type="AlphaFoldDB" id="M1Z541"/>
<dbReference type="InterPro" id="IPR014284">
    <property type="entry name" value="RNA_pol_sigma-70_dom"/>
</dbReference>
<proteinExistence type="inferred from homology"/>
<dbReference type="InterPro" id="IPR007627">
    <property type="entry name" value="RNA_pol_sigma70_r2"/>
</dbReference>
<keyword evidence="2" id="KW-0805">Transcription regulation</keyword>
<protein>
    <submittedName>
        <fullName evidence="7">RNA polymerase sigma factor, sigma-70 family</fullName>
    </submittedName>
</protein>
<evidence type="ECO:0000259" key="6">
    <source>
        <dbReference type="Pfam" id="PF08281"/>
    </source>
</evidence>
<dbReference type="PANTHER" id="PTHR43133:SF60">
    <property type="entry name" value="RNA POLYMERASE SIGMA FACTOR SIGV"/>
    <property type="match status" value="1"/>
</dbReference>
<dbReference type="Proteomes" id="UP000245423">
    <property type="component" value="Chromosome 1"/>
</dbReference>
<dbReference type="OrthoDB" id="9784984at2"/>
<dbReference type="HOGENOM" id="CLU_047691_3_1_9"/>
<dbReference type="GO" id="GO:0016987">
    <property type="term" value="F:sigma factor activity"/>
    <property type="evidence" value="ECO:0007669"/>
    <property type="project" value="UniProtKB-KW"/>
</dbReference>
<dbReference type="InterPro" id="IPR013325">
    <property type="entry name" value="RNA_pol_sigma_r2"/>
</dbReference>
<name>M1Z541_9FIRM</name>
<organism evidence="7 8">
    <name type="scientific">[Clostridium] ultunense Esp</name>
    <dbReference type="NCBI Taxonomy" id="1288971"/>
    <lineage>
        <taxon>Bacteria</taxon>
        <taxon>Bacillati</taxon>
        <taxon>Bacillota</taxon>
        <taxon>Tissierellia</taxon>
        <taxon>Tissierellales</taxon>
        <taxon>Tepidimicrobiaceae</taxon>
        <taxon>Schnuerera</taxon>
    </lineage>
</organism>
<dbReference type="GO" id="GO:0006352">
    <property type="term" value="P:DNA-templated transcription initiation"/>
    <property type="evidence" value="ECO:0007669"/>
    <property type="project" value="InterPro"/>
</dbReference>
<evidence type="ECO:0000256" key="1">
    <source>
        <dbReference type="ARBA" id="ARBA00010641"/>
    </source>
</evidence>
<dbReference type="InterPro" id="IPR039425">
    <property type="entry name" value="RNA_pol_sigma-70-like"/>
</dbReference>